<feature type="transmembrane region" description="Helical" evidence="1">
    <location>
        <begin position="224"/>
        <end position="242"/>
    </location>
</feature>
<dbReference type="InterPro" id="IPR049352">
    <property type="entry name" value="Rost"/>
</dbReference>
<dbReference type="AlphaFoldDB" id="E2AL63"/>
<keyword evidence="1" id="KW-0812">Transmembrane</keyword>
<feature type="transmembrane region" description="Helical" evidence="1">
    <location>
        <begin position="182"/>
        <end position="204"/>
    </location>
</feature>
<protein>
    <submittedName>
        <fullName evidence="2">Protein rolling stone</fullName>
    </submittedName>
</protein>
<feature type="transmembrane region" description="Helical" evidence="1">
    <location>
        <begin position="325"/>
        <end position="348"/>
    </location>
</feature>
<dbReference type="PANTHER" id="PTHR12242:SF49">
    <property type="entry name" value="HEADBUTT, ISOFORM E"/>
    <property type="match status" value="1"/>
</dbReference>
<dbReference type="InParanoid" id="E2AL63"/>
<name>E2AL63_CAMFO</name>
<keyword evidence="1" id="KW-1133">Transmembrane helix</keyword>
<sequence>MDLNNSNKCWQVNGRRRQGYSEWKNVENHEELDSWFIKDPFDIMVTYYEYRDLRYLNFGAYIWARSRIPLVRCGKSDCVTYATADESRVRLGQDTVRYLFGYIFVVFPQLSLSRMVLSFTGLPSLKRLLLLLLQCSLCRRAMVSKFWCHEIGRRWRQGKQEPPQARVLTEPKCQSHVATWYLFYRWIIFLVWAGFIICSVFEFGSYKPLFQYEKWPIYLTNWDILLGFTQALIGGILVSKRWRLQKIPGFDPCGLKLKSTERLYWFLYVVTTNLAIGVTFCYWFTVYNPEIHQLDPLNIMMHVCNSVLMLVDFVVTSIPFRLRNFWWCLSIAIFYCVFTAIYYIAGGLDKNGYHYIYRVIDWKRPPRTLLVCVGGCTFITVLHCVGCMLADIRDRIYRKIAEKLGKSAQTNNAKPLPEKQPEVV</sequence>
<evidence type="ECO:0000256" key="1">
    <source>
        <dbReference type="SAM" id="Phobius"/>
    </source>
</evidence>
<dbReference type="EMBL" id="GL440492">
    <property type="protein sequence ID" value="EFN65818.1"/>
    <property type="molecule type" value="Genomic_DNA"/>
</dbReference>
<dbReference type="PANTHER" id="PTHR12242">
    <property type="entry name" value="OS02G0130600 PROTEIN-RELATED"/>
    <property type="match status" value="1"/>
</dbReference>
<gene>
    <name evidence="2" type="ORF">EAG_04643</name>
</gene>
<feature type="transmembrane region" description="Helical" evidence="1">
    <location>
        <begin position="297"/>
        <end position="318"/>
    </location>
</feature>
<dbReference type="Pfam" id="PF21534">
    <property type="entry name" value="Rost"/>
    <property type="match status" value="1"/>
</dbReference>
<reference evidence="2 3" key="1">
    <citation type="journal article" date="2010" name="Science">
        <title>Genomic comparison of the ants Camponotus floridanus and Harpegnathos saltator.</title>
        <authorList>
            <person name="Bonasio R."/>
            <person name="Zhang G."/>
            <person name="Ye C."/>
            <person name="Mutti N.S."/>
            <person name="Fang X."/>
            <person name="Qin N."/>
            <person name="Donahue G."/>
            <person name="Yang P."/>
            <person name="Li Q."/>
            <person name="Li C."/>
            <person name="Zhang P."/>
            <person name="Huang Z."/>
            <person name="Berger S.L."/>
            <person name="Reinberg D."/>
            <person name="Wang J."/>
            <person name="Liebig J."/>
        </authorList>
    </citation>
    <scope>NUCLEOTIDE SEQUENCE [LARGE SCALE GENOMIC DNA]</scope>
    <source>
        <strain evidence="3">C129</strain>
    </source>
</reference>
<proteinExistence type="predicted"/>
<dbReference type="FunCoup" id="E2AL63">
    <property type="interactions" value="39"/>
</dbReference>
<dbReference type="STRING" id="104421.E2AL63"/>
<keyword evidence="1" id="KW-0472">Membrane</keyword>
<feature type="transmembrane region" description="Helical" evidence="1">
    <location>
        <begin position="368"/>
        <end position="390"/>
    </location>
</feature>
<feature type="transmembrane region" description="Helical" evidence="1">
    <location>
        <begin position="263"/>
        <end position="285"/>
    </location>
</feature>
<accession>E2AL63</accession>
<evidence type="ECO:0000313" key="3">
    <source>
        <dbReference type="Proteomes" id="UP000000311"/>
    </source>
</evidence>
<evidence type="ECO:0000313" key="2">
    <source>
        <dbReference type="EMBL" id="EFN65818.1"/>
    </source>
</evidence>
<dbReference type="GO" id="GO:0016020">
    <property type="term" value="C:membrane"/>
    <property type="evidence" value="ECO:0007669"/>
    <property type="project" value="TreeGrafter"/>
</dbReference>
<organism evidence="3">
    <name type="scientific">Camponotus floridanus</name>
    <name type="common">Florida carpenter ant</name>
    <dbReference type="NCBI Taxonomy" id="104421"/>
    <lineage>
        <taxon>Eukaryota</taxon>
        <taxon>Metazoa</taxon>
        <taxon>Ecdysozoa</taxon>
        <taxon>Arthropoda</taxon>
        <taxon>Hexapoda</taxon>
        <taxon>Insecta</taxon>
        <taxon>Pterygota</taxon>
        <taxon>Neoptera</taxon>
        <taxon>Endopterygota</taxon>
        <taxon>Hymenoptera</taxon>
        <taxon>Apocrita</taxon>
        <taxon>Aculeata</taxon>
        <taxon>Formicoidea</taxon>
        <taxon>Formicidae</taxon>
        <taxon>Formicinae</taxon>
        <taxon>Camponotus</taxon>
    </lineage>
</organism>
<dbReference type="Proteomes" id="UP000000311">
    <property type="component" value="Unassembled WGS sequence"/>
</dbReference>
<dbReference type="OrthoDB" id="419711at2759"/>
<keyword evidence="3" id="KW-1185">Reference proteome</keyword>